<accession>A0A1E5G050</accession>
<evidence type="ECO:0000313" key="1">
    <source>
        <dbReference type="EMBL" id="OEF96123.1"/>
    </source>
</evidence>
<dbReference type="OrthoDB" id="2864818at2"/>
<proteinExistence type="predicted"/>
<organism evidence="1 2">
    <name type="scientific">Desulfuribacillus alkaliarsenatis</name>
    <dbReference type="NCBI Taxonomy" id="766136"/>
    <lineage>
        <taxon>Bacteria</taxon>
        <taxon>Bacillati</taxon>
        <taxon>Bacillota</taxon>
        <taxon>Desulfuribacillia</taxon>
        <taxon>Desulfuribacillales</taxon>
        <taxon>Desulfuribacillaceae</taxon>
        <taxon>Desulfuribacillus</taxon>
    </lineage>
</organism>
<dbReference type="Proteomes" id="UP000094296">
    <property type="component" value="Unassembled WGS sequence"/>
</dbReference>
<dbReference type="RefSeq" id="WP_069644044.1">
    <property type="nucleotide sequence ID" value="NZ_MIJE01000033.1"/>
</dbReference>
<name>A0A1E5G050_9FIRM</name>
<dbReference type="EMBL" id="MIJE01000033">
    <property type="protein sequence ID" value="OEF96123.1"/>
    <property type="molecule type" value="Genomic_DNA"/>
</dbReference>
<protein>
    <submittedName>
        <fullName evidence="1">Uncharacterized protein</fullName>
    </submittedName>
</protein>
<dbReference type="PROSITE" id="PS51257">
    <property type="entry name" value="PROKAR_LIPOPROTEIN"/>
    <property type="match status" value="1"/>
</dbReference>
<dbReference type="AlphaFoldDB" id="A0A1E5G050"/>
<reference evidence="1 2" key="1">
    <citation type="submission" date="2016-09" db="EMBL/GenBank/DDBJ databases">
        <title>Draft genome sequence for the type strain of Desulfuribacillus alkaliarsenatis AHT28, an obligately anaerobic, sulfidogenic bacterium isolated from Russian soda lake sediments.</title>
        <authorList>
            <person name="Abin C.A."/>
            <person name="Hollibaugh J.T."/>
        </authorList>
    </citation>
    <scope>NUCLEOTIDE SEQUENCE [LARGE SCALE GENOMIC DNA]</scope>
    <source>
        <strain evidence="1 2">AHT28</strain>
    </source>
</reference>
<gene>
    <name evidence="1" type="ORF">BHF68_10350</name>
</gene>
<dbReference type="STRING" id="766136.BHF68_10350"/>
<comment type="caution">
    <text evidence="1">The sequence shown here is derived from an EMBL/GenBank/DDBJ whole genome shotgun (WGS) entry which is preliminary data.</text>
</comment>
<keyword evidence="2" id="KW-1185">Reference proteome</keyword>
<sequence>MKKTYVLLTLILIIIIVGCSSNTSPLFKGFYQSDGHINGYFVQVSIQPDNNSFTKYIDNREVDKGTYKQVENNVYEINTAKQNFELTLNDDNSFEIVISKLNNGEPILLKRVSSTPTTFPAIFNDVDEYKDLLGSKQ</sequence>
<evidence type="ECO:0000313" key="2">
    <source>
        <dbReference type="Proteomes" id="UP000094296"/>
    </source>
</evidence>